<feature type="transmembrane region" description="Helical" evidence="1">
    <location>
        <begin position="223"/>
        <end position="240"/>
    </location>
</feature>
<feature type="transmembrane region" description="Helical" evidence="1">
    <location>
        <begin position="182"/>
        <end position="203"/>
    </location>
</feature>
<protein>
    <submittedName>
        <fullName evidence="2">Uncharacterized protein</fullName>
    </submittedName>
</protein>
<feature type="transmembrane region" description="Helical" evidence="1">
    <location>
        <begin position="123"/>
        <end position="146"/>
    </location>
</feature>
<feature type="transmembrane region" description="Helical" evidence="1">
    <location>
        <begin position="272"/>
        <end position="295"/>
    </location>
</feature>
<keyword evidence="1" id="KW-1133">Transmembrane helix</keyword>
<feature type="transmembrane region" description="Helical" evidence="1">
    <location>
        <begin position="452"/>
        <end position="472"/>
    </location>
</feature>
<organism evidence="2">
    <name type="scientific">Eutreptiella gymnastica</name>
    <dbReference type="NCBI Taxonomy" id="73025"/>
    <lineage>
        <taxon>Eukaryota</taxon>
        <taxon>Discoba</taxon>
        <taxon>Euglenozoa</taxon>
        <taxon>Euglenida</taxon>
        <taxon>Spirocuta</taxon>
        <taxon>Euglenophyceae</taxon>
        <taxon>Eutreptiales</taxon>
        <taxon>Eutreptiaceae</taxon>
        <taxon>Eutreptiella</taxon>
    </lineage>
</organism>
<evidence type="ECO:0000313" key="2">
    <source>
        <dbReference type="EMBL" id="CAD9036936.1"/>
    </source>
</evidence>
<name>A0A7S1JAP9_9EUGL</name>
<evidence type="ECO:0000256" key="1">
    <source>
        <dbReference type="SAM" id="Phobius"/>
    </source>
</evidence>
<gene>
    <name evidence="2" type="ORF">EGYM00392_LOCUS48094</name>
</gene>
<dbReference type="AlphaFoldDB" id="A0A7S1JAP9"/>
<accession>A0A7S1JAP9</accession>
<sequence>MSVVPGVTPELAFVKAEGAVAMPDISKHFFYFQQSAEKPSLQTQARETLRISSRLWLTSLLIFVITFPLFPLIAGSFTFIDGQPCMPNDTFASVTYLSISGLLSGLAPIGGLIWSYGLRQRSLFYSAGVYIVVQVGLLVVLIHLKLSDWRLILQQGLLLIYWLGAGCWHFMQLQQTSFARALAHYGIFVFLIVGSIISMWYVFQYTRKWPNILYGYRFVVHPLWYWVCIRACGWLVACGWTRATSLAVQAVPFTFMLTKCYIGRYVSKQLPLVQFAIVNLLLAGAEALNYITFLVRRKYLAKLMPSMQDRTLPYNPSAKLPITTVKEPPIQVQTSTVDASSSCTWTEASQSAQSSPREMSAVTLLVDNLHITTLLADVILEPLVALQLSACEVMFFWIHDRNDPANYLRCASEVSIVLAIQLPLGIFLLWWTRYKHNLSMPSVISKVIGRHFLVWFAGLTMAMAITSLRTMLASSQGFNYQMPFC</sequence>
<feature type="transmembrane region" description="Helical" evidence="1">
    <location>
        <begin position="55"/>
        <end position="74"/>
    </location>
</feature>
<feature type="transmembrane region" description="Helical" evidence="1">
    <location>
        <begin position="247"/>
        <end position="266"/>
    </location>
</feature>
<proteinExistence type="predicted"/>
<keyword evidence="1" id="KW-0812">Transmembrane</keyword>
<feature type="transmembrane region" description="Helical" evidence="1">
    <location>
        <begin position="152"/>
        <end position="170"/>
    </location>
</feature>
<feature type="transmembrane region" description="Helical" evidence="1">
    <location>
        <begin position="94"/>
        <end position="116"/>
    </location>
</feature>
<keyword evidence="1" id="KW-0472">Membrane</keyword>
<dbReference type="EMBL" id="HBGA01129915">
    <property type="protein sequence ID" value="CAD9036936.1"/>
    <property type="molecule type" value="Transcribed_RNA"/>
</dbReference>
<reference evidence="2" key="1">
    <citation type="submission" date="2021-01" db="EMBL/GenBank/DDBJ databases">
        <authorList>
            <person name="Corre E."/>
            <person name="Pelletier E."/>
            <person name="Niang G."/>
            <person name="Scheremetjew M."/>
            <person name="Finn R."/>
            <person name="Kale V."/>
            <person name="Holt S."/>
            <person name="Cochrane G."/>
            <person name="Meng A."/>
            <person name="Brown T."/>
            <person name="Cohen L."/>
        </authorList>
    </citation>
    <scope>NUCLEOTIDE SEQUENCE</scope>
    <source>
        <strain evidence="2">NIES-381</strain>
    </source>
</reference>
<feature type="transmembrane region" description="Helical" evidence="1">
    <location>
        <begin position="414"/>
        <end position="432"/>
    </location>
</feature>